<sequence length="103" mass="11487">MVSTLAEPGGIVRSLPGKPWRRYIVVFLSNLGDRYYDAKVADAADFAKDEDGFPYVSTSISDTQRIPALGRRIDAMMRERQRARPQVPLAEDAAPQQAPRPAR</sequence>
<dbReference type="Proteomes" id="UP000321224">
    <property type="component" value="Unassembled WGS sequence"/>
</dbReference>
<dbReference type="AlphaFoldDB" id="A0A511HJK8"/>
<gene>
    <name evidence="2" type="ORF">MVI01_55410</name>
</gene>
<name>A0A511HJK8_9BACT</name>
<protein>
    <submittedName>
        <fullName evidence="2">Uncharacterized protein</fullName>
    </submittedName>
</protein>
<feature type="region of interest" description="Disordered" evidence="1">
    <location>
        <begin position="79"/>
        <end position="103"/>
    </location>
</feature>
<evidence type="ECO:0000313" key="2">
    <source>
        <dbReference type="EMBL" id="GEL73757.1"/>
    </source>
</evidence>
<proteinExistence type="predicted"/>
<comment type="caution">
    <text evidence="2">The sequence shown here is derived from an EMBL/GenBank/DDBJ whole genome shotgun (WGS) entry which is preliminary data.</text>
</comment>
<evidence type="ECO:0000256" key="1">
    <source>
        <dbReference type="SAM" id="MobiDB-lite"/>
    </source>
</evidence>
<reference evidence="2 3" key="1">
    <citation type="submission" date="2019-07" db="EMBL/GenBank/DDBJ databases">
        <title>Whole genome shotgun sequence of Myxococcus virescens NBRC 100334.</title>
        <authorList>
            <person name="Hosoyama A."/>
            <person name="Uohara A."/>
            <person name="Ohji S."/>
            <person name="Ichikawa N."/>
        </authorList>
    </citation>
    <scope>NUCLEOTIDE SEQUENCE [LARGE SCALE GENOMIC DNA]</scope>
    <source>
        <strain evidence="2 3">NBRC 100334</strain>
    </source>
</reference>
<organism evidence="2 3">
    <name type="scientific">Myxococcus virescens</name>
    <dbReference type="NCBI Taxonomy" id="83456"/>
    <lineage>
        <taxon>Bacteria</taxon>
        <taxon>Pseudomonadati</taxon>
        <taxon>Myxococcota</taxon>
        <taxon>Myxococcia</taxon>
        <taxon>Myxococcales</taxon>
        <taxon>Cystobacterineae</taxon>
        <taxon>Myxococcaceae</taxon>
        <taxon>Myxococcus</taxon>
    </lineage>
</organism>
<accession>A0A511HJK8</accession>
<dbReference type="EMBL" id="BJVY01000038">
    <property type="protein sequence ID" value="GEL73757.1"/>
    <property type="molecule type" value="Genomic_DNA"/>
</dbReference>
<feature type="compositionally biased region" description="Low complexity" evidence="1">
    <location>
        <begin position="93"/>
        <end position="103"/>
    </location>
</feature>
<dbReference type="RefSeq" id="WP_244171834.1">
    <property type="nucleotide sequence ID" value="NZ_BJVY01000038.1"/>
</dbReference>
<evidence type="ECO:0000313" key="3">
    <source>
        <dbReference type="Proteomes" id="UP000321224"/>
    </source>
</evidence>